<accession>A0A7U4XSR1</accession>
<dbReference type="Proteomes" id="UP000033052">
    <property type="component" value="Chromosome"/>
</dbReference>
<dbReference type="GeneID" id="92937158"/>
<dbReference type="RefSeq" id="WP_033057812.1">
    <property type="nucleotide sequence ID" value="NZ_CP009225.1"/>
</dbReference>
<dbReference type="EMBL" id="CP009225">
    <property type="protein sequence ID" value="AKC61124.1"/>
    <property type="molecule type" value="Genomic_DNA"/>
</dbReference>
<protein>
    <submittedName>
        <fullName evidence="1">Uncharacterized protein</fullName>
    </submittedName>
</protein>
<name>A0A7U4XSR1_CLOSG</name>
<gene>
    <name evidence="1" type="ORF">CLSPO_c03940</name>
</gene>
<reference evidence="1 2" key="1">
    <citation type="journal article" date="2015" name="PLoS ONE">
        <title>A universal mariner transposon system for forward genetic studies in the genus clostridium.</title>
        <authorList>
            <person name="Zhang Y."/>
            <person name="Grosse-Honebrink A."/>
            <person name="Minton N.P."/>
        </authorList>
    </citation>
    <scope>NUCLEOTIDE SEQUENCE [LARGE SCALE GENOMIC DNA]</scope>
    <source>
        <strain evidence="1 2">NCIMB 10696</strain>
    </source>
</reference>
<proteinExistence type="predicted"/>
<dbReference type="AlphaFoldDB" id="A0A7U4XSR1"/>
<dbReference type="KEGG" id="cld:CLSPO_c03940"/>
<organism evidence="1 2">
    <name type="scientific">Clostridium sporogenes</name>
    <dbReference type="NCBI Taxonomy" id="1509"/>
    <lineage>
        <taxon>Bacteria</taxon>
        <taxon>Bacillati</taxon>
        <taxon>Bacillota</taxon>
        <taxon>Clostridia</taxon>
        <taxon>Eubacteriales</taxon>
        <taxon>Clostridiaceae</taxon>
        <taxon>Clostridium</taxon>
    </lineage>
</organism>
<evidence type="ECO:0000313" key="2">
    <source>
        <dbReference type="Proteomes" id="UP000033052"/>
    </source>
</evidence>
<sequence>MKKENEFLEGFKQALNILPEDYILIELDEWCFNNDDIVANLIEHFKNEGKECSYVGLSAGRPIVLLEDKKYIALLSTYHRAPCQRIMLTPEK</sequence>
<evidence type="ECO:0000313" key="1">
    <source>
        <dbReference type="EMBL" id="AKC61124.1"/>
    </source>
</evidence>